<evidence type="ECO:0000259" key="6">
    <source>
        <dbReference type="Pfam" id="PF02900"/>
    </source>
</evidence>
<evidence type="ECO:0000313" key="7">
    <source>
        <dbReference type="EMBL" id="MBU5438398.1"/>
    </source>
</evidence>
<keyword evidence="4" id="KW-0862">Zinc</keyword>
<protein>
    <submittedName>
        <fullName evidence="7">4,5-DOPA dioxygenase extradiol</fullName>
        <ecNumber evidence="7">1.13.11.29</ecNumber>
    </submittedName>
</protein>
<comment type="cofactor">
    <cofactor evidence="1">
        <name>Zn(2+)</name>
        <dbReference type="ChEBI" id="CHEBI:29105"/>
    </cofactor>
</comment>
<dbReference type="PANTHER" id="PTHR30096">
    <property type="entry name" value="4,5-DOPA DIOXYGENASE EXTRADIOL-LIKE PROTEIN"/>
    <property type="match status" value="1"/>
</dbReference>
<comment type="caution">
    <text evidence="7">The sequence shown here is derived from an EMBL/GenBank/DDBJ whole genome shotgun (WGS) entry which is preliminary data.</text>
</comment>
<organism evidence="7 8">
    <name type="scientific">Tissierella simiarum</name>
    <dbReference type="NCBI Taxonomy" id="2841534"/>
    <lineage>
        <taxon>Bacteria</taxon>
        <taxon>Bacillati</taxon>
        <taxon>Bacillota</taxon>
        <taxon>Tissierellia</taxon>
        <taxon>Tissierellales</taxon>
        <taxon>Tissierellaceae</taxon>
        <taxon>Tissierella</taxon>
    </lineage>
</organism>
<gene>
    <name evidence="7" type="primary">ygiD</name>
    <name evidence="7" type="ORF">KQI42_10285</name>
</gene>
<proteinExistence type="inferred from homology"/>
<dbReference type="PIRSF" id="PIRSF006157">
    <property type="entry name" value="Doxgns_DODA"/>
    <property type="match status" value="1"/>
</dbReference>
<dbReference type="InterPro" id="IPR014436">
    <property type="entry name" value="Extradiol_dOase_DODA"/>
</dbReference>
<dbReference type="GO" id="GO:0050297">
    <property type="term" value="F:stizolobate synthase activity"/>
    <property type="evidence" value="ECO:0007669"/>
    <property type="project" value="UniProtKB-EC"/>
</dbReference>
<dbReference type="NCBIfam" id="NF007914">
    <property type="entry name" value="PRK10628.1"/>
    <property type="match status" value="1"/>
</dbReference>
<keyword evidence="3" id="KW-0479">Metal-binding</keyword>
<keyword evidence="7" id="KW-0223">Dioxygenase</keyword>
<dbReference type="EMBL" id="JAHLPM010000008">
    <property type="protein sequence ID" value="MBU5438398.1"/>
    <property type="molecule type" value="Genomic_DNA"/>
</dbReference>
<evidence type="ECO:0000256" key="2">
    <source>
        <dbReference type="ARBA" id="ARBA00007581"/>
    </source>
</evidence>
<accession>A0ABS6E827</accession>
<keyword evidence="8" id="KW-1185">Reference proteome</keyword>
<dbReference type="EC" id="1.13.11.29" evidence="7"/>
<reference evidence="7 8" key="1">
    <citation type="submission" date="2021-06" db="EMBL/GenBank/DDBJ databases">
        <authorList>
            <person name="Sun Q."/>
            <person name="Li D."/>
        </authorList>
    </citation>
    <scope>NUCLEOTIDE SEQUENCE [LARGE SCALE GENOMIC DNA]</scope>
    <source>
        <strain evidence="7 8">MSJ-40</strain>
    </source>
</reference>
<evidence type="ECO:0000256" key="3">
    <source>
        <dbReference type="ARBA" id="ARBA00022723"/>
    </source>
</evidence>
<dbReference type="InterPro" id="IPR004183">
    <property type="entry name" value="Xdiol_dOase_suB"/>
</dbReference>
<keyword evidence="5 7" id="KW-0560">Oxidoreductase</keyword>
<dbReference type="PANTHER" id="PTHR30096:SF0">
    <property type="entry name" value="4,5-DOPA DIOXYGENASE EXTRADIOL-LIKE PROTEIN"/>
    <property type="match status" value="1"/>
</dbReference>
<evidence type="ECO:0000256" key="1">
    <source>
        <dbReference type="ARBA" id="ARBA00001947"/>
    </source>
</evidence>
<dbReference type="CDD" id="cd07363">
    <property type="entry name" value="45_DOPA_Dioxygenase"/>
    <property type="match status" value="1"/>
</dbReference>
<dbReference type="Proteomes" id="UP000749471">
    <property type="component" value="Unassembled WGS sequence"/>
</dbReference>
<name>A0ABS6E827_9FIRM</name>
<sequence>MSKKFPIGFIGHGSPMNIVSENSYTKSIYNMGEKLPIPKAIMVITAHWLTDGYTYVSCSENPDLIYDFYGFPEELYKIQYNCSGYPEIEHLLKDTGIVCNNNVGLDHGVWSILKHMYPKADIPVAALSIDMSKPVEYHFQLGEKIKHLRENDVLVLGSGNVVHNLFKADVANMESEPYDWAIEFDKEVVQCLKDRRFSSLIDYGKERSLSIPTKDHYLLLLYILGMAEENDDLEIIYEGIQNKSISMLSFLFK</sequence>
<dbReference type="RefSeq" id="WP_216519493.1">
    <property type="nucleotide sequence ID" value="NZ_JAHLPM010000008.1"/>
</dbReference>
<feature type="domain" description="Extradiol ring-cleavage dioxygenase class III enzyme subunit B" evidence="6">
    <location>
        <begin position="34"/>
        <end position="249"/>
    </location>
</feature>
<dbReference type="Pfam" id="PF02900">
    <property type="entry name" value="LigB"/>
    <property type="match status" value="1"/>
</dbReference>
<evidence type="ECO:0000313" key="8">
    <source>
        <dbReference type="Proteomes" id="UP000749471"/>
    </source>
</evidence>
<evidence type="ECO:0000256" key="5">
    <source>
        <dbReference type="ARBA" id="ARBA00023002"/>
    </source>
</evidence>
<comment type="similarity">
    <text evidence="2">Belongs to the DODA-type extradiol aromatic ring-opening dioxygenase family.</text>
</comment>
<evidence type="ECO:0000256" key="4">
    <source>
        <dbReference type="ARBA" id="ARBA00022833"/>
    </source>
</evidence>